<feature type="transmembrane region" description="Helical" evidence="2">
    <location>
        <begin position="544"/>
        <end position="563"/>
    </location>
</feature>
<keyword evidence="2" id="KW-0472">Membrane</keyword>
<keyword evidence="2" id="KW-0812">Transmembrane</keyword>
<reference evidence="4" key="2">
    <citation type="submission" date="2020-09" db="EMBL/GenBank/DDBJ databases">
        <authorList>
            <person name="Sun Q."/>
            <person name="Ohkuma M."/>
        </authorList>
    </citation>
    <scope>NUCLEOTIDE SEQUENCE</scope>
    <source>
        <strain evidence="4">JCM 3090</strain>
    </source>
</reference>
<feature type="transmembrane region" description="Helical" evidence="2">
    <location>
        <begin position="148"/>
        <end position="171"/>
    </location>
</feature>
<feature type="compositionally biased region" description="Basic and acidic residues" evidence="1">
    <location>
        <begin position="342"/>
        <end position="367"/>
    </location>
</feature>
<reference evidence="4" key="1">
    <citation type="journal article" date="2014" name="Int. J. Syst. Evol. Microbiol.">
        <title>Complete genome sequence of Corynebacterium casei LMG S-19264T (=DSM 44701T), isolated from a smear-ripened cheese.</title>
        <authorList>
            <consortium name="US DOE Joint Genome Institute (JGI-PGF)"/>
            <person name="Walter F."/>
            <person name="Albersmeier A."/>
            <person name="Kalinowski J."/>
            <person name="Ruckert C."/>
        </authorList>
    </citation>
    <scope>NUCLEOTIDE SEQUENCE</scope>
    <source>
        <strain evidence="4">JCM 3090</strain>
    </source>
</reference>
<accession>A0A8J3F6I0</accession>
<feature type="domain" description="TIR" evidence="3">
    <location>
        <begin position="11"/>
        <end position="128"/>
    </location>
</feature>
<dbReference type="GO" id="GO:0007165">
    <property type="term" value="P:signal transduction"/>
    <property type="evidence" value="ECO:0007669"/>
    <property type="project" value="InterPro"/>
</dbReference>
<feature type="transmembrane region" description="Helical" evidence="2">
    <location>
        <begin position="570"/>
        <end position="590"/>
    </location>
</feature>
<evidence type="ECO:0000256" key="1">
    <source>
        <dbReference type="SAM" id="MobiDB-lite"/>
    </source>
</evidence>
<feature type="transmembrane region" description="Helical" evidence="2">
    <location>
        <begin position="221"/>
        <end position="246"/>
    </location>
</feature>
<organism evidence="4 5">
    <name type="scientific">Pilimelia anulata</name>
    <dbReference type="NCBI Taxonomy" id="53371"/>
    <lineage>
        <taxon>Bacteria</taxon>
        <taxon>Bacillati</taxon>
        <taxon>Actinomycetota</taxon>
        <taxon>Actinomycetes</taxon>
        <taxon>Micromonosporales</taxon>
        <taxon>Micromonosporaceae</taxon>
        <taxon>Pilimelia</taxon>
    </lineage>
</organism>
<keyword evidence="2" id="KW-1133">Transmembrane helix</keyword>
<proteinExistence type="predicted"/>
<feature type="transmembrane region" description="Helical" evidence="2">
    <location>
        <begin position="602"/>
        <end position="620"/>
    </location>
</feature>
<feature type="transmembrane region" description="Helical" evidence="2">
    <location>
        <begin position="266"/>
        <end position="299"/>
    </location>
</feature>
<dbReference type="SUPFAM" id="SSF52200">
    <property type="entry name" value="Toll/Interleukin receptor TIR domain"/>
    <property type="match status" value="1"/>
</dbReference>
<sequence>MLTAMSGRRRVFVSYSRHQFHAAEHLAAVLAAAGHDVWLDVQRLGPGDDWAAAIEAGVDAADAVVLLASPAALASPYVGAEWRRALRRGTPVVVALAATTALPAALRGAPVLDLRRRFAAGAAAVARLVGGDAAAAAPPGRLGVPLPVAWLTATLALGMAATAGSLLLYAVELARLPERGGVPDPLTAGRLLVAPVVAGAFLAYQRGVLRRFRARAATRGALLAAVLLGVPGYQAAADLLNAVMFAAQHGVESNVELERTPSELTVAFFVIATLVLVPAHLAALGCLLLSRSVLYWLPVGDPPRRLRRRVLGPAAPRPDGTTRPGGTERPDAAPQRPSGGTGRRDAAAGRQDRAAGRRDAAAGERGRAGGGTVRVDHADADAGVAAAIGRACAAAGLAVTDGPADRRLVVISAHTSWPRAAAALRAGPAVAVLVASVRPPAAAAELQRFQWVDARDGDLAALPGRLAAGAADPWAIDRFTAPRAVRRVLAALLVLAAVLGASAALSTTVVAGRVADRTVDHSVFRPGGPVRREVGPHADVLLRVRAGLAGALSLLCLGTAWLLGRRRLTAGGLGGLALAGGLGLIVWIMLGMASREPPTRLLAGYALATLAGLAWLATYGNRVVAWLPTAPAPRRGTAGDLLPAVGAPLLHPAFPLALTILTPLHIAGLLF</sequence>
<dbReference type="InterPro" id="IPR000157">
    <property type="entry name" value="TIR_dom"/>
</dbReference>
<dbReference type="EMBL" id="BMQB01000001">
    <property type="protein sequence ID" value="GGJ80348.1"/>
    <property type="molecule type" value="Genomic_DNA"/>
</dbReference>
<evidence type="ECO:0000259" key="3">
    <source>
        <dbReference type="Pfam" id="PF13676"/>
    </source>
</evidence>
<feature type="transmembrane region" description="Helical" evidence="2">
    <location>
        <begin position="641"/>
        <end position="666"/>
    </location>
</feature>
<evidence type="ECO:0000313" key="5">
    <source>
        <dbReference type="Proteomes" id="UP000649739"/>
    </source>
</evidence>
<dbReference type="Pfam" id="PF13676">
    <property type="entry name" value="TIR_2"/>
    <property type="match status" value="1"/>
</dbReference>
<keyword evidence="5" id="KW-1185">Reference proteome</keyword>
<dbReference type="Gene3D" id="3.40.50.10140">
    <property type="entry name" value="Toll/interleukin-1 receptor homology (TIR) domain"/>
    <property type="match status" value="1"/>
</dbReference>
<comment type="caution">
    <text evidence="4">The sequence shown here is derived from an EMBL/GenBank/DDBJ whole genome shotgun (WGS) entry which is preliminary data.</text>
</comment>
<feature type="region of interest" description="Disordered" evidence="1">
    <location>
        <begin position="306"/>
        <end position="374"/>
    </location>
</feature>
<evidence type="ECO:0000313" key="4">
    <source>
        <dbReference type="EMBL" id="GGJ80348.1"/>
    </source>
</evidence>
<name>A0A8J3F6I0_9ACTN</name>
<dbReference type="Proteomes" id="UP000649739">
    <property type="component" value="Unassembled WGS sequence"/>
</dbReference>
<dbReference type="AlphaFoldDB" id="A0A8J3F6I0"/>
<feature type="transmembrane region" description="Helical" evidence="2">
    <location>
        <begin position="488"/>
        <end position="511"/>
    </location>
</feature>
<evidence type="ECO:0000256" key="2">
    <source>
        <dbReference type="SAM" id="Phobius"/>
    </source>
</evidence>
<dbReference type="InterPro" id="IPR035897">
    <property type="entry name" value="Toll_tir_struct_dom_sf"/>
</dbReference>
<gene>
    <name evidence="4" type="ORF">GCM10010123_07860</name>
</gene>
<feature type="transmembrane region" description="Helical" evidence="2">
    <location>
        <begin position="191"/>
        <end position="209"/>
    </location>
</feature>
<protein>
    <recommendedName>
        <fullName evidence="3">TIR domain-containing protein</fullName>
    </recommendedName>
</protein>